<dbReference type="AlphaFoldDB" id="A0A0S4L486"/>
<protein>
    <submittedName>
        <fullName evidence="1">Uncharacterized protein</fullName>
    </submittedName>
</protein>
<reference evidence="1 2" key="1">
    <citation type="submission" date="2015-10" db="EMBL/GenBank/DDBJ databases">
        <authorList>
            <person name="Gilbert D.G."/>
        </authorList>
    </citation>
    <scope>NUCLEOTIDE SEQUENCE [LARGE SCALE GENOMIC DNA]</scope>
    <source>
        <strain evidence="1">COMA1</strain>
    </source>
</reference>
<dbReference type="EMBL" id="CZQA01000001">
    <property type="protein sequence ID" value="CUS32497.1"/>
    <property type="molecule type" value="Genomic_DNA"/>
</dbReference>
<evidence type="ECO:0000313" key="1">
    <source>
        <dbReference type="EMBL" id="CUS32497.1"/>
    </source>
</evidence>
<organism evidence="1 2">
    <name type="scientific">Candidatus Nitrospira nitrosa</name>
    <dbReference type="NCBI Taxonomy" id="1742972"/>
    <lineage>
        <taxon>Bacteria</taxon>
        <taxon>Pseudomonadati</taxon>
        <taxon>Nitrospirota</taxon>
        <taxon>Nitrospiria</taxon>
        <taxon>Nitrospirales</taxon>
        <taxon>Nitrospiraceae</taxon>
        <taxon>Nitrospira</taxon>
    </lineage>
</organism>
<name>A0A0S4L486_9BACT</name>
<dbReference type="AntiFam" id="ANF00072">
    <property type="entry name" value="Shadow ORF (opposite TypA)"/>
</dbReference>
<proteinExistence type="predicted"/>
<dbReference type="STRING" id="1742972.COMA1_10655"/>
<accession>A0A0S4L486</accession>
<gene>
    <name evidence="1" type="ORF">COMA1_10655</name>
</gene>
<keyword evidence="2" id="KW-1185">Reference proteome</keyword>
<sequence>MARRIDNVDFHSIVDDAGVFGPDRNPTLPFLIHRIHNAFAHVIDLAMDVSLAEYGIDQGRFAVIDVGDDRDIADIAATVLRGAYGGHGDSASLMTKMTPR</sequence>
<dbReference type="Proteomes" id="UP000199032">
    <property type="component" value="Unassembled WGS sequence"/>
</dbReference>
<evidence type="ECO:0000313" key="2">
    <source>
        <dbReference type="Proteomes" id="UP000199032"/>
    </source>
</evidence>